<evidence type="ECO:0000313" key="3">
    <source>
        <dbReference type="Proteomes" id="UP000073492"/>
    </source>
</evidence>
<feature type="compositionally biased region" description="Basic residues" evidence="1">
    <location>
        <begin position="1"/>
        <end position="11"/>
    </location>
</feature>
<comment type="caution">
    <text evidence="2">The sequence shown here is derived from an EMBL/GenBank/DDBJ whole genome shotgun (WGS) entry which is preliminary data.</text>
</comment>
<feature type="region of interest" description="Disordered" evidence="1">
    <location>
        <begin position="1"/>
        <end position="60"/>
    </location>
</feature>
<accession>A0A139IMW8</accession>
<evidence type="ECO:0000313" key="2">
    <source>
        <dbReference type="EMBL" id="KXT16015.1"/>
    </source>
</evidence>
<gene>
    <name evidence="2" type="ORF">AC579_9508</name>
</gene>
<dbReference type="Proteomes" id="UP000073492">
    <property type="component" value="Unassembled WGS sequence"/>
</dbReference>
<name>A0A139IMW8_9PEZI</name>
<protein>
    <submittedName>
        <fullName evidence="2">Uncharacterized protein</fullName>
    </submittedName>
</protein>
<reference evidence="2 3" key="1">
    <citation type="submission" date="2015-07" db="EMBL/GenBank/DDBJ databases">
        <title>Comparative genomics of the Sigatoka disease complex on banana suggests a link between parallel evolutionary changes in Pseudocercospora fijiensis and Pseudocercospora eumusae and increased virulence on the banana host.</title>
        <authorList>
            <person name="Chang T.-C."/>
            <person name="Salvucci A."/>
            <person name="Crous P.W."/>
            <person name="Stergiopoulos I."/>
        </authorList>
    </citation>
    <scope>NUCLEOTIDE SEQUENCE [LARGE SCALE GENOMIC DNA]</scope>
    <source>
        <strain evidence="2 3">CBS 116634</strain>
    </source>
</reference>
<proteinExistence type="predicted"/>
<evidence type="ECO:0000256" key="1">
    <source>
        <dbReference type="SAM" id="MobiDB-lite"/>
    </source>
</evidence>
<organism evidence="2 3">
    <name type="scientific">Pseudocercospora musae</name>
    <dbReference type="NCBI Taxonomy" id="113226"/>
    <lineage>
        <taxon>Eukaryota</taxon>
        <taxon>Fungi</taxon>
        <taxon>Dikarya</taxon>
        <taxon>Ascomycota</taxon>
        <taxon>Pezizomycotina</taxon>
        <taxon>Dothideomycetes</taxon>
        <taxon>Dothideomycetidae</taxon>
        <taxon>Mycosphaerellales</taxon>
        <taxon>Mycosphaerellaceae</taxon>
        <taxon>Pseudocercospora</taxon>
    </lineage>
</organism>
<sequence length="154" mass="16956">MDQTPKNRRRPRQADIERRSPAHTWTRRRHMNGTEDGIASADSGDDLGQISPRDMNRLQRRSRAVAAQLATADLALSTQPPSRCRNRPANSAIPSRNRSSGQVMLTMRAHAGERRTTAAAPLTNPSNEAQAVEIQAPQSPLSKSGKKQASKEKK</sequence>
<dbReference type="AlphaFoldDB" id="A0A139IMW8"/>
<keyword evidence="3" id="KW-1185">Reference proteome</keyword>
<dbReference type="EMBL" id="LFZO01000046">
    <property type="protein sequence ID" value="KXT16015.1"/>
    <property type="molecule type" value="Genomic_DNA"/>
</dbReference>
<feature type="compositionally biased region" description="Polar residues" evidence="1">
    <location>
        <begin position="88"/>
        <end position="103"/>
    </location>
</feature>
<feature type="region of interest" description="Disordered" evidence="1">
    <location>
        <begin position="76"/>
        <end position="154"/>
    </location>
</feature>